<evidence type="ECO:0000256" key="4">
    <source>
        <dbReference type="ARBA" id="ARBA00023136"/>
    </source>
</evidence>
<dbReference type="AlphaFoldDB" id="A0A855Y2M3"/>
<evidence type="ECO:0000256" key="3">
    <source>
        <dbReference type="ARBA" id="ARBA00022989"/>
    </source>
</evidence>
<dbReference type="PANTHER" id="PTHR43077:SF5">
    <property type="entry name" value="PHAGE INFECTION PROTEIN"/>
    <property type="match status" value="1"/>
</dbReference>
<keyword evidence="2 6" id="KW-0812">Transmembrane</keyword>
<evidence type="ECO:0000256" key="5">
    <source>
        <dbReference type="SAM" id="MobiDB-lite"/>
    </source>
</evidence>
<dbReference type="InterPro" id="IPR013525">
    <property type="entry name" value="ABC2_TM"/>
</dbReference>
<evidence type="ECO:0000313" key="9">
    <source>
        <dbReference type="Proteomes" id="UP000247078"/>
    </source>
</evidence>
<feature type="region of interest" description="Disordered" evidence="5">
    <location>
        <begin position="466"/>
        <end position="487"/>
    </location>
</feature>
<name>A0A855Y2M3_9BACL</name>
<dbReference type="GO" id="GO:0140359">
    <property type="term" value="F:ABC-type transporter activity"/>
    <property type="evidence" value="ECO:0007669"/>
    <property type="project" value="InterPro"/>
</dbReference>
<dbReference type="InterPro" id="IPR017501">
    <property type="entry name" value="Phage_infect_YhgE_C"/>
</dbReference>
<proteinExistence type="predicted"/>
<dbReference type="InterPro" id="IPR051328">
    <property type="entry name" value="T7SS_ABC-Transporter"/>
</dbReference>
<dbReference type="InterPro" id="IPR017500">
    <property type="entry name" value="Phage_infect_YhgE_N"/>
</dbReference>
<feature type="compositionally biased region" description="Basic and acidic residues" evidence="5">
    <location>
        <begin position="466"/>
        <end position="479"/>
    </location>
</feature>
<reference evidence="8 9" key="1">
    <citation type="submission" date="2018-05" db="EMBL/GenBank/DDBJ databases">
        <title>Freshwater and sediment microbial communities from various areas in North America, analyzing microbe dynamics in response to fracking.</title>
        <authorList>
            <person name="Lamendella R."/>
        </authorList>
    </citation>
    <scope>NUCLEOTIDE SEQUENCE [LARGE SCALE GENOMIC DNA]</scope>
    <source>
        <strain evidence="8 9">DB-3</strain>
    </source>
</reference>
<dbReference type="PANTHER" id="PTHR43077">
    <property type="entry name" value="TRANSPORT PERMEASE YVFS-RELATED"/>
    <property type="match status" value="1"/>
</dbReference>
<evidence type="ECO:0000259" key="7">
    <source>
        <dbReference type="Pfam" id="PF12698"/>
    </source>
</evidence>
<comment type="subcellular location">
    <subcellularLocation>
        <location evidence="1">Membrane</location>
        <topology evidence="1">Multi-pass membrane protein</topology>
    </subcellularLocation>
</comment>
<evidence type="ECO:0000313" key="8">
    <source>
        <dbReference type="EMBL" id="PWW44979.1"/>
    </source>
</evidence>
<dbReference type="Gene3D" id="1.10.287.950">
    <property type="entry name" value="Methyl-accepting chemotaxis protein"/>
    <property type="match status" value="1"/>
</dbReference>
<dbReference type="Proteomes" id="UP000247078">
    <property type="component" value="Unassembled WGS sequence"/>
</dbReference>
<dbReference type="Pfam" id="PF12698">
    <property type="entry name" value="ABC2_membrane_3"/>
    <property type="match status" value="2"/>
</dbReference>
<dbReference type="NCBIfam" id="TIGR03062">
    <property type="entry name" value="pip_yhgE_Cterm"/>
    <property type="match status" value="1"/>
</dbReference>
<feature type="domain" description="ABC-2 type transporter transmembrane" evidence="7">
    <location>
        <begin position="499"/>
        <end position="706"/>
    </location>
</feature>
<keyword evidence="4 6" id="KW-0472">Membrane</keyword>
<dbReference type="Gene3D" id="3.40.1710.10">
    <property type="entry name" value="abc type-2 transporter like domain"/>
    <property type="match status" value="1"/>
</dbReference>
<feature type="domain" description="ABC-2 type transporter transmembrane" evidence="7">
    <location>
        <begin position="26"/>
        <end position="165"/>
    </location>
</feature>
<protein>
    <submittedName>
        <fullName evidence="8">Putative membrane protein</fullName>
    </submittedName>
</protein>
<feature type="transmembrane region" description="Helical" evidence="6">
    <location>
        <begin position="634"/>
        <end position="653"/>
    </location>
</feature>
<feature type="transmembrane region" description="Helical" evidence="6">
    <location>
        <begin position="605"/>
        <end position="627"/>
    </location>
</feature>
<gene>
    <name evidence="8" type="ORF">DET56_101179</name>
</gene>
<feature type="transmembrane region" description="Helical" evidence="6">
    <location>
        <begin position="575"/>
        <end position="593"/>
    </location>
</feature>
<feature type="transmembrane region" description="Helical" evidence="6">
    <location>
        <begin position="534"/>
        <end position="554"/>
    </location>
</feature>
<accession>A0A855Y2M3</accession>
<dbReference type="NCBIfam" id="TIGR03057">
    <property type="entry name" value="xxxLxxG_by_4"/>
    <property type="match status" value="7"/>
</dbReference>
<keyword evidence="3 6" id="KW-1133">Transmembrane helix</keyword>
<evidence type="ECO:0000256" key="1">
    <source>
        <dbReference type="ARBA" id="ARBA00004141"/>
    </source>
</evidence>
<organism evidence="8 9">
    <name type="scientific">Paenibacillus pabuli</name>
    <dbReference type="NCBI Taxonomy" id="1472"/>
    <lineage>
        <taxon>Bacteria</taxon>
        <taxon>Bacillati</taxon>
        <taxon>Bacillota</taxon>
        <taxon>Bacilli</taxon>
        <taxon>Bacillales</taxon>
        <taxon>Paenibacillaceae</taxon>
        <taxon>Paenibacillus</taxon>
    </lineage>
</organism>
<dbReference type="NCBIfam" id="TIGR03061">
    <property type="entry name" value="pip_yhgE_Nterm"/>
    <property type="match status" value="1"/>
</dbReference>
<evidence type="ECO:0000256" key="2">
    <source>
        <dbReference type="ARBA" id="ARBA00022692"/>
    </source>
</evidence>
<feature type="transmembrane region" description="Helical" evidence="6">
    <location>
        <begin position="692"/>
        <end position="712"/>
    </location>
</feature>
<dbReference type="InterPro" id="IPR023908">
    <property type="entry name" value="xxxLxxG_rpt"/>
</dbReference>
<comment type="caution">
    <text evidence="8">The sequence shown here is derived from an EMBL/GenBank/DDBJ whole genome shotgun (WGS) entry which is preliminary data.</text>
</comment>
<dbReference type="EMBL" id="QGTZ01000001">
    <property type="protein sequence ID" value="PWW44979.1"/>
    <property type="molecule type" value="Genomic_DNA"/>
</dbReference>
<evidence type="ECO:0000256" key="6">
    <source>
        <dbReference type="SAM" id="Phobius"/>
    </source>
</evidence>
<dbReference type="GO" id="GO:0016020">
    <property type="term" value="C:membrane"/>
    <property type="evidence" value="ECO:0007669"/>
    <property type="project" value="UniProtKB-SubCell"/>
</dbReference>
<feature type="transmembrane region" description="Helical" evidence="6">
    <location>
        <begin position="21"/>
        <end position="44"/>
    </location>
</feature>
<sequence>MMKSFTVFGQDFKSAFKKPKVFIPILVVLFIPVLYSGLFLNAFWDPYGKMNELPVAVVNTDQGATYNDKSLEVGQNLVDELKKSDDFNWQFVTGEEAEQGMEDNTYYMTIVIPEDFSEKATTLMDDHPQPAELIYEPNEGYNFLAGQIGGTAVKQIKSKVSAKVTESYTETLLDQVEKISSGLADAGDGAGQINEGAVKLDEGASKLKENLSKLADGTNKLETGITPLKEGTNTLAQGIDELHTGASSLSNGLSQLAAAGTKLGDGAAQAEAGGKKLQVGIQSAQEGAAKLDAGLAATEEGSAKLTAGLQASVGGSGKVSEGAKAVAQGLAQLAEASPELAANPAVQQLLAASQAVAAASEQVYQGGQQLLEGSQNLQAAQQQLHQGSSLLVQGEQRLLEGASQLSTGQVQLATGLQQFNSKLSEAAAGGAKLSEGSSQLNAGAGKLVDGLDQLSDGITTIADGSRKLDDGAGDLKEGTSKLTDGSGELATKLNDAADQTGSVRKTDELVTMYAEPVQVDEHKHNEVPNYGTGFSPYFLSLGLFVGALIATLVVPTRSSSVTDASGWNRFVSRTLAFTIMSAVQSLLASWLVLSGLGLEVQSVPLFLLFSFVTSLTFMYIIQALVTWLENPGRFLAILMLIFQLTTSAGTFPLELIPNWLKGFNPWLPMTYSVTGYKAVISSGQFGVAWDQIGILCLFAVIGLAATFTYFMVHRTNEGEEVSREAVLHV</sequence>